<evidence type="ECO:0000256" key="4">
    <source>
        <dbReference type="ARBA" id="ARBA00022946"/>
    </source>
</evidence>
<evidence type="ECO:0000256" key="2">
    <source>
        <dbReference type="ARBA" id="ARBA00022448"/>
    </source>
</evidence>
<evidence type="ECO:0000256" key="5">
    <source>
        <dbReference type="ARBA" id="ARBA00022982"/>
    </source>
</evidence>
<protein>
    <submittedName>
        <fullName evidence="7">ETC complex I subunit</fullName>
    </submittedName>
</protein>
<keyword evidence="6" id="KW-0472">Membrane</keyword>
<keyword evidence="2" id="KW-0813">Transport</keyword>
<dbReference type="InterPro" id="IPR006885">
    <property type="entry name" value="NADH_UbQ_FeS_4_mit-like"/>
</dbReference>
<comment type="subcellular location">
    <subcellularLocation>
        <location evidence="1">Membrane</location>
    </subcellularLocation>
</comment>
<evidence type="ECO:0000313" key="8">
    <source>
        <dbReference type="Proteomes" id="UP001305521"/>
    </source>
</evidence>
<dbReference type="PANTHER" id="PTHR12219">
    <property type="entry name" value="NADH-UBIQUINONE OXIDOREDUCTASE"/>
    <property type="match status" value="1"/>
</dbReference>
<keyword evidence="3" id="KW-0679">Respiratory chain</keyword>
<dbReference type="Gene3D" id="3.30.160.190">
    <property type="entry name" value="atu1810 like domain"/>
    <property type="match status" value="1"/>
</dbReference>
<keyword evidence="8" id="KW-1185">Reference proteome</keyword>
<dbReference type="Proteomes" id="UP001305521">
    <property type="component" value="Chromosome"/>
</dbReference>
<proteinExistence type="predicted"/>
<evidence type="ECO:0000256" key="6">
    <source>
        <dbReference type="ARBA" id="ARBA00023136"/>
    </source>
</evidence>
<sequence>MSLVKTSARIFQPPRSAMQSGRANTHEWVLVFTPPGRPRLDPLTGWIGSGETTKQLRLVFPTREAAMAYAKAQGIAYEVEEPARARPIKPKVYADNFRTNRPDNWTH</sequence>
<evidence type="ECO:0000313" key="7">
    <source>
        <dbReference type="EMBL" id="WPB83582.1"/>
    </source>
</evidence>
<dbReference type="EMBL" id="CP137852">
    <property type="protein sequence ID" value="WPB83582.1"/>
    <property type="molecule type" value="Genomic_DNA"/>
</dbReference>
<dbReference type="Pfam" id="PF04800">
    <property type="entry name" value="NDUS4"/>
    <property type="match status" value="1"/>
</dbReference>
<dbReference type="InterPro" id="IPR038532">
    <property type="entry name" value="NDUFS4-like_sf"/>
</dbReference>
<keyword evidence="5" id="KW-0249">Electron transport</keyword>
<accession>A0ABZ0PDA2</accession>
<gene>
    <name evidence="7" type="ORF">R9Z33_15885</name>
</gene>
<dbReference type="RefSeq" id="WP_318647556.1">
    <property type="nucleotide sequence ID" value="NZ_CP137852.1"/>
</dbReference>
<organism evidence="7 8">
    <name type="scientific">Sediminicoccus rosea</name>
    <dbReference type="NCBI Taxonomy" id="1225128"/>
    <lineage>
        <taxon>Bacteria</taxon>
        <taxon>Pseudomonadati</taxon>
        <taxon>Pseudomonadota</taxon>
        <taxon>Alphaproteobacteria</taxon>
        <taxon>Acetobacterales</taxon>
        <taxon>Roseomonadaceae</taxon>
        <taxon>Sediminicoccus</taxon>
    </lineage>
</organism>
<reference evidence="7 8" key="1">
    <citation type="submission" date="2023-11" db="EMBL/GenBank/DDBJ databases">
        <title>Arctic aerobic anoxygenic photoheterotroph Sediminicoccus rosea KRV36 adapts its photosynthesis to long days of polar summer.</title>
        <authorList>
            <person name="Tomasch J."/>
            <person name="Kopejtka K."/>
            <person name="Bily T."/>
            <person name="Gardiner A.T."/>
            <person name="Gardian Z."/>
            <person name="Shivaramu S."/>
            <person name="Koblizek M."/>
            <person name="Engelhardt F."/>
            <person name="Kaftan D."/>
        </authorList>
    </citation>
    <scope>NUCLEOTIDE SEQUENCE [LARGE SCALE GENOMIC DNA]</scope>
    <source>
        <strain evidence="7 8">R-30</strain>
    </source>
</reference>
<keyword evidence="4" id="KW-0809">Transit peptide</keyword>
<dbReference type="PANTHER" id="PTHR12219:SF8">
    <property type="entry name" value="NADH DEHYDROGENASE [UBIQUINONE] IRON-SULFUR PROTEIN 4, MITOCHONDRIAL"/>
    <property type="match status" value="1"/>
</dbReference>
<evidence type="ECO:0000256" key="1">
    <source>
        <dbReference type="ARBA" id="ARBA00004370"/>
    </source>
</evidence>
<evidence type="ECO:0000256" key="3">
    <source>
        <dbReference type="ARBA" id="ARBA00022660"/>
    </source>
</evidence>
<name>A0ABZ0PDA2_9PROT</name>